<evidence type="ECO:0000313" key="2">
    <source>
        <dbReference type="EMBL" id="KKN96755.1"/>
    </source>
</evidence>
<protein>
    <submittedName>
        <fullName evidence="2">Uncharacterized protein</fullName>
    </submittedName>
</protein>
<organism evidence="2">
    <name type="scientific">marine sediment metagenome</name>
    <dbReference type="NCBI Taxonomy" id="412755"/>
    <lineage>
        <taxon>unclassified sequences</taxon>
        <taxon>metagenomes</taxon>
        <taxon>ecological metagenomes</taxon>
    </lineage>
</organism>
<evidence type="ECO:0000256" key="1">
    <source>
        <dbReference type="SAM" id="Phobius"/>
    </source>
</evidence>
<gene>
    <name evidence="2" type="ORF">LCGC14_0163990</name>
</gene>
<sequence>MATDHELREFHTMQLVREVRFKQWMSFWIGVVLGGAAGVLVTLICTGAV</sequence>
<name>A0A0F9UUI7_9ZZZZ</name>
<keyword evidence="1" id="KW-0812">Transmembrane</keyword>
<proteinExistence type="predicted"/>
<feature type="transmembrane region" description="Helical" evidence="1">
    <location>
        <begin position="25"/>
        <end position="45"/>
    </location>
</feature>
<comment type="caution">
    <text evidence="2">The sequence shown here is derived from an EMBL/GenBank/DDBJ whole genome shotgun (WGS) entry which is preliminary data.</text>
</comment>
<keyword evidence="1" id="KW-1133">Transmembrane helix</keyword>
<accession>A0A0F9UUI7</accession>
<dbReference type="EMBL" id="LAZR01000062">
    <property type="protein sequence ID" value="KKN96755.1"/>
    <property type="molecule type" value="Genomic_DNA"/>
</dbReference>
<dbReference type="AlphaFoldDB" id="A0A0F9UUI7"/>
<reference evidence="2" key="1">
    <citation type="journal article" date="2015" name="Nature">
        <title>Complex archaea that bridge the gap between prokaryotes and eukaryotes.</title>
        <authorList>
            <person name="Spang A."/>
            <person name="Saw J.H."/>
            <person name="Jorgensen S.L."/>
            <person name="Zaremba-Niedzwiedzka K."/>
            <person name="Martijn J."/>
            <person name="Lind A.E."/>
            <person name="van Eijk R."/>
            <person name="Schleper C."/>
            <person name="Guy L."/>
            <person name="Ettema T.J."/>
        </authorList>
    </citation>
    <scope>NUCLEOTIDE SEQUENCE</scope>
</reference>
<keyword evidence="1" id="KW-0472">Membrane</keyword>